<dbReference type="EC" id="2.3.1.8" evidence="4"/>
<dbReference type="InterPro" id="IPR002505">
    <property type="entry name" value="PTA_PTB"/>
</dbReference>
<dbReference type="STRING" id="159291.SAMN05920897_11851"/>
<evidence type="ECO:0000256" key="7">
    <source>
        <dbReference type="ARBA" id="ARBA00023315"/>
    </source>
</evidence>
<evidence type="ECO:0000256" key="8">
    <source>
        <dbReference type="ARBA" id="ARBA00031108"/>
    </source>
</evidence>
<dbReference type="GO" id="GO:0008959">
    <property type="term" value="F:phosphate acetyltransferase activity"/>
    <property type="evidence" value="ECO:0007669"/>
    <property type="project" value="UniProtKB-EC"/>
</dbReference>
<gene>
    <name evidence="10" type="ORF">SAMN05920897_11851</name>
</gene>
<evidence type="ECO:0000256" key="6">
    <source>
        <dbReference type="ARBA" id="ARBA00022679"/>
    </source>
</evidence>
<comment type="catalytic activity">
    <reaction evidence="1">
        <text>acetyl-CoA + phosphate = acetyl phosphate + CoA</text>
        <dbReference type="Rhea" id="RHEA:19521"/>
        <dbReference type="ChEBI" id="CHEBI:22191"/>
        <dbReference type="ChEBI" id="CHEBI:43474"/>
        <dbReference type="ChEBI" id="CHEBI:57287"/>
        <dbReference type="ChEBI" id="CHEBI:57288"/>
        <dbReference type="EC" id="2.3.1.8"/>
    </reaction>
</comment>
<dbReference type="PANTHER" id="PTHR43356">
    <property type="entry name" value="PHOSPHATE ACETYLTRANSFERASE"/>
    <property type="match status" value="1"/>
</dbReference>
<evidence type="ECO:0000256" key="5">
    <source>
        <dbReference type="ARBA" id="ARBA00021528"/>
    </source>
</evidence>
<accession>A0A1N6WRA3</accession>
<dbReference type="InterPro" id="IPR050500">
    <property type="entry name" value="Phos_Acetyltrans/Butyryltrans"/>
</dbReference>
<reference evidence="10 11" key="1">
    <citation type="submission" date="2017-01" db="EMBL/GenBank/DDBJ databases">
        <authorList>
            <person name="Mah S.A."/>
            <person name="Swanson W.J."/>
            <person name="Moy G.W."/>
            <person name="Vacquier V.D."/>
        </authorList>
    </citation>
    <scope>NUCLEOTIDE SEQUENCE [LARGE SCALE GENOMIC DNA]</scope>
    <source>
        <strain evidence="10 11">ASpG1</strain>
    </source>
</reference>
<evidence type="ECO:0000256" key="3">
    <source>
        <dbReference type="ARBA" id="ARBA00005656"/>
    </source>
</evidence>
<evidence type="ECO:0000313" key="11">
    <source>
        <dbReference type="Proteomes" id="UP000186400"/>
    </source>
</evidence>
<feature type="domain" description="Phosphate acetyl/butaryl transferase" evidence="9">
    <location>
        <begin position="3"/>
        <end position="326"/>
    </location>
</feature>
<dbReference type="SUPFAM" id="SSF53659">
    <property type="entry name" value="Isocitrate/Isopropylmalate dehydrogenase-like"/>
    <property type="match status" value="1"/>
</dbReference>
<dbReference type="AlphaFoldDB" id="A0A1N6WRA3"/>
<evidence type="ECO:0000313" key="10">
    <source>
        <dbReference type="EMBL" id="SIQ92567.1"/>
    </source>
</evidence>
<proteinExistence type="inferred from homology"/>
<dbReference type="EMBL" id="FTMS01000018">
    <property type="protein sequence ID" value="SIQ92567.1"/>
    <property type="molecule type" value="Genomic_DNA"/>
</dbReference>
<dbReference type="InterPro" id="IPR012147">
    <property type="entry name" value="P_Ac_Bu_trans"/>
</dbReference>
<keyword evidence="11" id="KW-1185">Reference proteome</keyword>
<dbReference type="OrthoDB" id="9805787at2"/>
<dbReference type="Proteomes" id="UP000186400">
    <property type="component" value="Unassembled WGS sequence"/>
</dbReference>
<dbReference type="Gene3D" id="3.40.50.10750">
    <property type="entry name" value="Isocitrate/Isopropylmalate dehydrogenase-like"/>
    <property type="match status" value="1"/>
</dbReference>
<sequence>MEFVETMKAQARKLQRALVLPEGTEPRTIQAARILLDDKLAGAVTLVGAQQAIKAAAADAGVDLTGITIEDPTGSSKKEAYATELAELRKKKGMTREEALKAIEAPLNWAAMMVRRGDAYAMVAGAENSTGNVLRAAFQIIKTAPGTTFASSCFVMRVPDPAWGVEGHMIFSDCATIPDPTAEQLAEIARAAAQSCRTFLNTTPQVAMLSFSTKGSAQHPAVDKVTQALALVKEKEPDLAVDGELQADAALVPSVGEKKAPGSPVAGCANTLVFPDLNSGNIGYKLVQRLAKADAYGPFLQGFAKPVSDLSRGCSVEDIVTTSAVTLCQEAL</sequence>
<dbReference type="RefSeq" id="WP_076489712.1">
    <property type="nucleotide sequence ID" value="NZ_FTMS01000018.1"/>
</dbReference>
<keyword evidence="6 10" id="KW-0808">Transferase</keyword>
<protein>
    <recommendedName>
        <fullName evidence="5">Phosphate acetyltransferase</fullName>
        <ecNumber evidence="4">2.3.1.8</ecNumber>
    </recommendedName>
    <alternativeName>
        <fullName evidence="8">Phosphotransacetylase</fullName>
    </alternativeName>
</protein>
<dbReference type="InterPro" id="IPR042113">
    <property type="entry name" value="P_AcTrfase_dom1"/>
</dbReference>
<dbReference type="PANTHER" id="PTHR43356:SF3">
    <property type="entry name" value="PHOSPHATE ACETYLTRANSFERASE"/>
    <property type="match status" value="1"/>
</dbReference>
<evidence type="ECO:0000256" key="4">
    <source>
        <dbReference type="ARBA" id="ARBA00012707"/>
    </source>
</evidence>
<comment type="similarity">
    <text evidence="3">Belongs to the phosphate acetyltransferase and butyryltransferase family.</text>
</comment>
<dbReference type="NCBIfam" id="NF007233">
    <property type="entry name" value="PRK09653.1"/>
    <property type="match status" value="1"/>
</dbReference>
<organism evidence="10 11">
    <name type="scientific">Alkalispirochaeta americana</name>
    <dbReference type="NCBI Taxonomy" id="159291"/>
    <lineage>
        <taxon>Bacteria</taxon>
        <taxon>Pseudomonadati</taxon>
        <taxon>Spirochaetota</taxon>
        <taxon>Spirochaetia</taxon>
        <taxon>Spirochaetales</taxon>
        <taxon>Spirochaetaceae</taxon>
        <taxon>Alkalispirochaeta</taxon>
    </lineage>
</organism>
<name>A0A1N6WRA3_9SPIO</name>
<dbReference type="InterPro" id="IPR004614">
    <property type="entry name" value="P_AcTrfase"/>
</dbReference>
<dbReference type="Pfam" id="PF01515">
    <property type="entry name" value="PTA_PTB"/>
    <property type="match status" value="1"/>
</dbReference>
<evidence type="ECO:0000256" key="1">
    <source>
        <dbReference type="ARBA" id="ARBA00000705"/>
    </source>
</evidence>
<evidence type="ECO:0000256" key="2">
    <source>
        <dbReference type="ARBA" id="ARBA00004989"/>
    </source>
</evidence>
<dbReference type="InterPro" id="IPR042112">
    <property type="entry name" value="P_AcTrfase_dom2"/>
</dbReference>
<keyword evidence="7" id="KW-0012">Acyltransferase</keyword>
<dbReference type="Gene3D" id="3.40.50.10950">
    <property type="match status" value="1"/>
</dbReference>
<evidence type="ECO:0000259" key="9">
    <source>
        <dbReference type="Pfam" id="PF01515"/>
    </source>
</evidence>
<dbReference type="PIRSF" id="PIRSF000428">
    <property type="entry name" value="P_Ac_trans"/>
    <property type="match status" value="1"/>
</dbReference>
<comment type="pathway">
    <text evidence="2">Metabolic intermediate biosynthesis; acetyl-CoA biosynthesis; acetyl-CoA from acetate: step 2/2.</text>
</comment>
<dbReference type="NCBIfam" id="TIGR00651">
    <property type="entry name" value="pta"/>
    <property type="match status" value="1"/>
</dbReference>